<dbReference type="PROSITE" id="PS51257">
    <property type="entry name" value="PROKAR_LIPOPROTEIN"/>
    <property type="match status" value="1"/>
</dbReference>
<dbReference type="Proteomes" id="UP001268577">
    <property type="component" value="Unassembled WGS sequence"/>
</dbReference>
<gene>
    <name evidence="2" type="ORF">P7H70_08985</name>
</gene>
<proteinExistence type="predicted"/>
<dbReference type="AlphaFoldDB" id="A0AAW8U3T2"/>
<keyword evidence="1" id="KW-0732">Signal</keyword>
<reference evidence="2" key="1">
    <citation type="submission" date="2023-03" db="EMBL/GenBank/DDBJ databases">
        <authorList>
            <person name="Shen W."/>
            <person name="Cai J."/>
        </authorList>
    </citation>
    <scope>NUCLEOTIDE SEQUENCE</scope>
    <source>
        <strain evidence="2">P96-3</strain>
    </source>
</reference>
<dbReference type="RefSeq" id="WP_311867770.1">
    <property type="nucleotide sequence ID" value="NZ_JARQBZ010000015.1"/>
</dbReference>
<evidence type="ECO:0000313" key="2">
    <source>
        <dbReference type="EMBL" id="MDT2834193.1"/>
    </source>
</evidence>
<feature type="chain" id="PRO_5043532851" evidence="1">
    <location>
        <begin position="24"/>
        <end position="275"/>
    </location>
</feature>
<accession>A0AAW8U3T2</accession>
<evidence type="ECO:0000313" key="3">
    <source>
        <dbReference type="Proteomes" id="UP001268577"/>
    </source>
</evidence>
<protein>
    <submittedName>
        <fullName evidence="2">Uncharacterized protein</fullName>
    </submittedName>
</protein>
<sequence length="275" mass="31601">MKKIQLTCLILFCYVLFTGCSNKVNEKTTDKVTQKAEAKAVIKKEKTQKSTKNGSTVDSLVKSEKLTLTKEDIYGKKFTGTTDNPQTEITFTFADTNFDFMEGDVLSYYRNITESDYETERTKGIQFENMTINIDNNNYVVKSYNAGSEAVHTFKKIDNSTITWISDNKEVMLHLVDTSNKEEQKREITTEDLMNDYHPWTLESGITPAAYNEERKNEANRRLVEKGLPEDNDFINRTPIIIDRETEREVHKMVGNLDYIPVEANKVINGVIVKE</sequence>
<organism evidence="2 3">
    <name type="scientific">Vagococcus carniphilus</name>
    <dbReference type="NCBI Taxonomy" id="218144"/>
    <lineage>
        <taxon>Bacteria</taxon>
        <taxon>Bacillati</taxon>
        <taxon>Bacillota</taxon>
        <taxon>Bacilli</taxon>
        <taxon>Lactobacillales</taxon>
        <taxon>Enterococcaceae</taxon>
        <taxon>Vagococcus</taxon>
    </lineage>
</organism>
<dbReference type="EMBL" id="JARQBZ010000015">
    <property type="protein sequence ID" value="MDT2834193.1"/>
    <property type="molecule type" value="Genomic_DNA"/>
</dbReference>
<feature type="signal peptide" evidence="1">
    <location>
        <begin position="1"/>
        <end position="23"/>
    </location>
</feature>
<name>A0AAW8U3T2_9ENTE</name>
<comment type="caution">
    <text evidence="2">The sequence shown here is derived from an EMBL/GenBank/DDBJ whole genome shotgun (WGS) entry which is preliminary data.</text>
</comment>
<evidence type="ECO:0000256" key="1">
    <source>
        <dbReference type="SAM" id="SignalP"/>
    </source>
</evidence>